<evidence type="ECO:0000313" key="2">
    <source>
        <dbReference type="Proteomes" id="UP000265703"/>
    </source>
</evidence>
<name>A0A397TDX6_9GLOM</name>
<organism evidence="1 2">
    <name type="scientific">Glomus cerebriforme</name>
    <dbReference type="NCBI Taxonomy" id="658196"/>
    <lineage>
        <taxon>Eukaryota</taxon>
        <taxon>Fungi</taxon>
        <taxon>Fungi incertae sedis</taxon>
        <taxon>Mucoromycota</taxon>
        <taxon>Glomeromycotina</taxon>
        <taxon>Glomeromycetes</taxon>
        <taxon>Glomerales</taxon>
        <taxon>Glomeraceae</taxon>
        <taxon>Glomus</taxon>
    </lineage>
</organism>
<gene>
    <name evidence="1" type="ORF">C1645_815466</name>
</gene>
<dbReference type="EMBL" id="QKYT01000045">
    <property type="protein sequence ID" value="RIA96433.1"/>
    <property type="molecule type" value="Genomic_DNA"/>
</dbReference>
<accession>A0A397TDX6</accession>
<proteinExistence type="predicted"/>
<evidence type="ECO:0000313" key="1">
    <source>
        <dbReference type="EMBL" id="RIA96433.1"/>
    </source>
</evidence>
<keyword evidence="2" id="KW-1185">Reference proteome</keyword>
<dbReference type="Proteomes" id="UP000265703">
    <property type="component" value="Unassembled WGS sequence"/>
</dbReference>
<reference evidence="1 2" key="1">
    <citation type="submission" date="2018-06" db="EMBL/GenBank/DDBJ databases">
        <title>Comparative genomics reveals the genomic features of Rhizophagus irregularis, R. cerebriforme, R. diaphanum and Gigaspora rosea, and their symbiotic lifestyle signature.</title>
        <authorList>
            <person name="Morin E."/>
            <person name="San Clemente H."/>
            <person name="Chen E.C.H."/>
            <person name="De La Providencia I."/>
            <person name="Hainaut M."/>
            <person name="Kuo A."/>
            <person name="Kohler A."/>
            <person name="Murat C."/>
            <person name="Tang N."/>
            <person name="Roy S."/>
            <person name="Loubradou J."/>
            <person name="Henrissat B."/>
            <person name="Grigoriev I.V."/>
            <person name="Corradi N."/>
            <person name="Roux C."/>
            <person name="Martin F.M."/>
        </authorList>
    </citation>
    <scope>NUCLEOTIDE SEQUENCE [LARGE SCALE GENOMIC DNA]</scope>
    <source>
        <strain evidence="1 2">DAOM 227022</strain>
    </source>
</reference>
<sequence>MDRKVDRRLHNIFQNSGNHNFTWDYGYCGRDTFLANSSSNNMGHYMFTMDSLYHDDRY</sequence>
<dbReference type="AlphaFoldDB" id="A0A397TDX6"/>
<protein>
    <submittedName>
        <fullName evidence="1">Uncharacterized protein</fullName>
    </submittedName>
</protein>
<comment type="caution">
    <text evidence="1">The sequence shown here is derived from an EMBL/GenBank/DDBJ whole genome shotgun (WGS) entry which is preliminary data.</text>
</comment>